<dbReference type="InterPro" id="IPR033932">
    <property type="entry name" value="YtcJ-like"/>
</dbReference>
<dbReference type="InterPro" id="IPR032466">
    <property type="entry name" value="Metal_Hydrolase"/>
</dbReference>
<proteinExistence type="predicted"/>
<dbReference type="Gene3D" id="3.10.310.70">
    <property type="match status" value="1"/>
</dbReference>
<dbReference type="SUPFAM" id="SSF51556">
    <property type="entry name" value="Metallo-dependent hydrolases"/>
    <property type="match status" value="1"/>
</dbReference>
<gene>
    <name evidence="2" type="ORF">GCM10022204_00290</name>
</gene>
<dbReference type="InterPro" id="IPR011059">
    <property type="entry name" value="Metal-dep_hydrolase_composite"/>
</dbReference>
<accession>A0ABP7CJN0</accession>
<dbReference type="Proteomes" id="UP001500051">
    <property type="component" value="Unassembled WGS sequence"/>
</dbReference>
<comment type="caution">
    <text evidence="2">The sequence shown here is derived from an EMBL/GenBank/DDBJ whole genome shotgun (WGS) entry which is preliminary data.</text>
</comment>
<dbReference type="PANTHER" id="PTHR22642">
    <property type="entry name" value="IMIDAZOLONEPROPIONASE"/>
    <property type="match status" value="1"/>
</dbReference>
<dbReference type="InterPro" id="IPR013108">
    <property type="entry name" value="Amidohydro_3"/>
</dbReference>
<dbReference type="Gene3D" id="2.30.40.10">
    <property type="entry name" value="Urease, subunit C, domain 1"/>
    <property type="match status" value="1"/>
</dbReference>
<keyword evidence="3" id="KW-1185">Reference proteome</keyword>
<feature type="domain" description="Amidohydrolase 3" evidence="1">
    <location>
        <begin position="51"/>
        <end position="532"/>
    </location>
</feature>
<dbReference type="Gene3D" id="3.20.20.140">
    <property type="entry name" value="Metal-dependent hydrolases"/>
    <property type="match status" value="1"/>
</dbReference>
<dbReference type="RefSeq" id="WP_344810237.1">
    <property type="nucleotide sequence ID" value="NZ_BAAAYX010000002.1"/>
</dbReference>
<organism evidence="2 3">
    <name type="scientific">Microlunatus aurantiacus</name>
    <dbReference type="NCBI Taxonomy" id="446786"/>
    <lineage>
        <taxon>Bacteria</taxon>
        <taxon>Bacillati</taxon>
        <taxon>Actinomycetota</taxon>
        <taxon>Actinomycetes</taxon>
        <taxon>Propionibacteriales</taxon>
        <taxon>Propionibacteriaceae</taxon>
        <taxon>Microlunatus</taxon>
    </lineage>
</organism>
<dbReference type="Pfam" id="PF07969">
    <property type="entry name" value="Amidohydro_3"/>
    <property type="match status" value="1"/>
</dbReference>
<protein>
    <submittedName>
        <fullName evidence="2">Amidohydrolase</fullName>
    </submittedName>
</protein>
<dbReference type="CDD" id="cd01300">
    <property type="entry name" value="YtcJ_like"/>
    <property type="match status" value="1"/>
</dbReference>
<name>A0ABP7CJN0_9ACTN</name>
<sequence length="535" mass="57106">MTTAELIVQADTVHTLDVGRPTAEAVAMAGGIIVGVGSRAEAMAWRGRATEVIDLGPATLTPGLVDGHLHPVTGVDMTRGVDLTTVTSLPQLVDVLRGAPRVEPEGWVLGWGLSPDAFARTPLTYAPLVQALGEAPVFLLMNDAHAALASPSALRAAGIDGPRAFAGATEIVCDEAGRPTGHLLEIPAYELVVAVMPPEADVVRRDKLRQLLRDMAAVGLTAGNAMDFQGDSGALVAALEEETDLPLRLRFAPLCMPGAGPAEIAEILDQQRIGGRRWQVEGVKFMIDGTIDGGTAWLHEPDCFGESTAPFWPEPQAYAEALRHLAAAGVPTVTHAIGDAGVRYVLDALEDLPAAPTRVPHRIEHLETVPDDLVGRFARQDVTASMQPTHCTLYARADQTDNWSHRLGPERAGRAWRTRDLRAEGARLVLGSDWPVAPYDPRAVLADAQLRRPHGRPEIPEIRPEQRLTARMALEGYTTHAAAAAGLERVAGRIREGFRADLSAFGLDPLLVPPDEFAEAAVPLTVVDGTVAHRG</sequence>
<dbReference type="SUPFAM" id="SSF51338">
    <property type="entry name" value="Composite domain of metallo-dependent hydrolases"/>
    <property type="match status" value="1"/>
</dbReference>
<dbReference type="PANTHER" id="PTHR22642:SF2">
    <property type="entry name" value="PROTEIN LONG AFTER FAR-RED 3"/>
    <property type="match status" value="1"/>
</dbReference>
<evidence type="ECO:0000313" key="3">
    <source>
        <dbReference type="Proteomes" id="UP001500051"/>
    </source>
</evidence>
<dbReference type="EMBL" id="BAAAYX010000002">
    <property type="protein sequence ID" value="GAA3689600.1"/>
    <property type="molecule type" value="Genomic_DNA"/>
</dbReference>
<evidence type="ECO:0000259" key="1">
    <source>
        <dbReference type="Pfam" id="PF07969"/>
    </source>
</evidence>
<reference evidence="3" key="1">
    <citation type="journal article" date="2019" name="Int. J. Syst. Evol. Microbiol.">
        <title>The Global Catalogue of Microorganisms (GCM) 10K type strain sequencing project: providing services to taxonomists for standard genome sequencing and annotation.</title>
        <authorList>
            <consortium name="The Broad Institute Genomics Platform"/>
            <consortium name="The Broad Institute Genome Sequencing Center for Infectious Disease"/>
            <person name="Wu L."/>
            <person name="Ma J."/>
        </authorList>
    </citation>
    <scope>NUCLEOTIDE SEQUENCE [LARGE SCALE GENOMIC DNA]</scope>
    <source>
        <strain evidence="3">JCM 16548</strain>
    </source>
</reference>
<evidence type="ECO:0000313" key="2">
    <source>
        <dbReference type="EMBL" id="GAA3689600.1"/>
    </source>
</evidence>